<feature type="compositionally biased region" description="Basic and acidic residues" evidence="1">
    <location>
        <begin position="279"/>
        <end position="288"/>
    </location>
</feature>
<dbReference type="InterPro" id="IPR000210">
    <property type="entry name" value="BTB/POZ_dom"/>
</dbReference>
<dbReference type="SMART" id="SM00225">
    <property type="entry name" value="BTB"/>
    <property type="match status" value="1"/>
</dbReference>
<accession>A0A914QKN1</accession>
<keyword evidence="3" id="KW-1185">Reference proteome</keyword>
<dbReference type="CDD" id="cd18186">
    <property type="entry name" value="BTB_POZ_ZBTB_KLHL-like"/>
    <property type="match status" value="1"/>
</dbReference>
<feature type="region of interest" description="Disordered" evidence="1">
    <location>
        <begin position="279"/>
        <end position="298"/>
    </location>
</feature>
<dbReference type="PROSITE" id="PS50097">
    <property type="entry name" value="BTB"/>
    <property type="match status" value="1"/>
</dbReference>
<feature type="domain" description="BTB" evidence="2">
    <location>
        <begin position="19"/>
        <end position="87"/>
    </location>
</feature>
<proteinExistence type="predicted"/>
<dbReference type="PANTHER" id="PTHR24410">
    <property type="entry name" value="HL07962P-RELATED"/>
    <property type="match status" value="1"/>
</dbReference>
<dbReference type="WBParaSite" id="PDA_v2.g3766.t1">
    <property type="protein sequence ID" value="PDA_v2.g3766.t1"/>
    <property type="gene ID" value="PDA_v2.g3766"/>
</dbReference>
<evidence type="ECO:0000313" key="4">
    <source>
        <dbReference type="WBParaSite" id="PDA_v2.g3766.t1"/>
    </source>
</evidence>
<organism evidence="3 4">
    <name type="scientific">Panagrolaimus davidi</name>
    <dbReference type="NCBI Taxonomy" id="227884"/>
    <lineage>
        <taxon>Eukaryota</taxon>
        <taxon>Metazoa</taxon>
        <taxon>Ecdysozoa</taxon>
        <taxon>Nematoda</taxon>
        <taxon>Chromadorea</taxon>
        <taxon>Rhabditida</taxon>
        <taxon>Tylenchina</taxon>
        <taxon>Panagrolaimomorpha</taxon>
        <taxon>Panagrolaimoidea</taxon>
        <taxon>Panagrolaimidae</taxon>
        <taxon>Panagrolaimus</taxon>
    </lineage>
</organism>
<name>A0A914QKN1_9BILA</name>
<dbReference type="InterPro" id="IPR051481">
    <property type="entry name" value="BTB-POZ/Galectin-3-binding"/>
</dbReference>
<dbReference type="AlphaFoldDB" id="A0A914QKN1"/>
<dbReference type="SUPFAM" id="SSF54695">
    <property type="entry name" value="POZ domain"/>
    <property type="match status" value="1"/>
</dbReference>
<dbReference type="Gene3D" id="3.30.710.10">
    <property type="entry name" value="Potassium Channel Kv1.1, Chain A"/>
    <property type="match status" value="1"/>
</dbReference>
<protein>
    <submittedName>
        <fullName evidence="4">BTB domain-containing protein</fullName>
    </submittedName>
</protein>
<reference evidence="4" key="1">
    <citation type="submission" date="2022-11" db="UniProtKB">
        <authorList>
            <consortium name="WormBaseParasite"/>
        </authorList>
    </citation>
    <scope>IDENTIFICATION</scope>
</reference>
<dbReference type="PANTHER" id="PTHR24410:SF23">
    <property type="entry name" value="BTB DOMAIN-CONTAINING PROTEIN-RELATED"/>
    <property type="match status" value="1"/>
</dbReference>
<dbReference type="Proteomes" id="UP000887578">
    <property type="component" value="Unplaced"/>
</dbReference>
<dbReference type="Pfam" id="PF00651">
    <property type="entry name" value="BTB"/>
    <property type="match status" value="1"/>
</dbReference>
<dbReference type="InterPro" id="IPR011333">
    <property type="entry name" value="SKP1/BTB/POZ_sf"/>
</dbReference>
<evidence type="ECO:0000259" key="2">
    <source>
        <dbReference type="PROSITE" id="PS50097"/>
    </source>
</evidence>
<evidence type="ECO:0000313" key="3">
    <source>
        <dbReference type="Proteomes" id="UP000887578"/>
    </source>
</evidence>
<evidence type="ECO:0000256" key="1">
    <source>
        <dbReference type="SAM" id="MobiDB-lite"/>
    </source>
</evidence>
<sequence length="332" mass="38195">MEQSLVEVMEELFISKDGADVTFIIHGKEIKAHKIIVTARSAVFKTMIEGSMAPEDQRHLINDPTITAEDFEKFLKFLYADKIDYPFRKADIKAMIHLGSFYDVPFLLKKCAERMGLQSSEDAYEYAEMALEYLPVTIDLLEKCLICIIVNHYEAPMNYRCSDGKVKWISQELVLEIVKRRSRDGRLSENALFAKVYKWAKNACFWKNDRYPTPDDIQEMMLPLMPYFVISELSPLTLATKVKTNKLIPLEDLVNHLADRIVETGDEYSNRGRLFFRGERERRGDGRGGGHGGNSYRNRFSPAVEELRRLGFANLTARGGRGRGGFDYIDYQ</sequence>